<gene>
    <name evidence="5" type="ORF">DPMN_090530</name>
</gene>
<reference evidence="5" key="1">
    <citation type="journal article" date="2019" name="bioRxiv">
        <title>The Genome of the Zebra Mussel, Dreissena polymorpha: A Resource for Invasive Species Research.</title>
        <authorList>
            <person name="McCartney M.A."/>
            <person name="Auch B."/>
            <person name="Kono T."/>
            <person name="Mallez S."/>
            <person name="Zhang Y."/>
            <person name="Obille A."/>
            <person name="Becker A."/>
            <person name="Abrahante J.E."/>
            <person name="Garbe J."/>
            <person name="Badalamenti J.P."/>
            <person name="Herman A."/>
            <person name="Mangelson H."/>
            <person name="Liachko I."/>
            <person name="Sullivan S."/>
            <person name="Sone E.D."/>
            <person name="Koren S."/>
            <person name="Silverstein K.A.T."/>
            <person name="Beckman K.B."/>
            <person name="Gohl D.M."/>
        </authorList>
    </citation>
    <scope>NUCLEOTIDE SEQUENCE</scope>
    <source>
        <strain evidence="5">Duluth1</strain>
        <tissue evidence="5">Whole animal</tissue>
    </source>
</reference>
<dbReference type="InterPro" id="IPR002110">
    <property type="entry name" value="Ankyrin_rpt"/>
</dbReference>
<feature type="compositionally biased region" description="Basic and acidic residues" evidence="4">
    <location>
        <begin position="117"/>
        <end position="129"/>
    </location>
</feature>
<dbReference type="AlphaFoldDB" id="A0A9D4QZ33"/>
<feature type="repeat" description="ANK" evidence="3">
    <location>
        <begin position="268"/>
        <end position="300"/>
    </location>
</feature>
<comment type="caution">
    <text evidence="5">The sequence shown here is derived from an EMBL/GenBank/DDBJ whole genome shotgun (WGS) entry which is preliminary data.</text>
</comment>
<dbReference type="GO" id="GO:0005829">
    <property type="term" value="C:cytosol"/>
    <property type="evidence" value="ECO:0007669"/>
    <property type="project" value="TreeGrafter"/>
</dbReference>
<dbReference type="InterPro" id="IPR051070">
    <property type="entry name" value="NF-kappa-B_inhibitor"/>
</dbReference>
<feature type="region of interest" description="Disordered" evidence="4">
    <location>
        <begin position="105"/>
        <end position="130"/>
    </location>
</feature>
<organism evidence="5 6">
    <name type="scientific">Dreissena polymorpha</name>
    <name type="common">Zebra mussel</name>
    <name type="synonym">Mytilus polymorpha</name>
    <dbReference type="NCBI Taxonomy" id="45954"/>
    <lineage>
        <taxon>Eukaryota</taxon>
        <taxon>Metazoa</taxon>
        <taxon>Spiralia</taxon>
        <taxon>Lophotrochozoa</taxon>
        <taxon>Mollusca</taxon>
        <taxon>Bivalvia</taxon>
        <taxon>Autobranchia</taxon>
        <taxon>Heteroconchia</taxon>
        <taxon>Euheterodonta</taxon>
        <taxon>Imparidentia</taxon>
        <taxon>Neoheterodontei</taxon>
        <taxon>Myida</taxon>
        <taxon>Dreissenoidea</taxon>
        <taxon>Dreissenidae</taxon>
        <taxon>Dreissena</taxon>
    </lineage>
</organism>
<dbReference type="OrthoDB" id="20727at2759"/>
<dbReference type="PRINTS" id="PR01415">
    <property type="entry name" value="ANKYRIN"/>
</dbReference>
<sequence length="388" mass="43210">MNLDSDDVEVDGELPTRNLHVTARKRNDCVPFKDQSDVLDKSRQNRGLKVTTEHAYSNQNEIYDSGIHSDFIPSQSSDEVHSAETLKSLKSLTLSDEPKFEAVDDGIGSLRLSKSPDPPRDPEADKAESESIQQYLAFVEDTFNQDEDGDTRLHKFIIFLLSEPSINIIDWAPNTHVLNIKNDHGQTALHLAVITRQAAVARRLMTAGAQVDPRDCRGNTPLHIACKLGYDDIASYLLQPIQHSEIARNIEPIAYQKIPQDLDVRNYDGQTFVHVAVEEGHVHVLDLLLRNEADINARDGKSGRTVLHYAAESGNMSLLAFLIACRGIDVNALTYSRQTPVMLAKGRGHSDVVRILRDAGALYEESGESEEESMDDEPVDYKFNGNPV</sequence>
<accession>A0A9D4QZ33</accession>
<dbReference type="InterPro" id="IPR036770">
    <property type="entry name" value="Ankyrin_rpt-contain_sf"/>
</dbReference>
<dbReference type="Proteomes" id="UP000828390">
    <property type="component" value="Unassembled WGS sequence"/>
</dbReference>
<evidence type="ECO:0000313" key="5">
    <source>
        <dbReference type="EMBL" id="KAH3848173.1"/>
    </source>
</evidence>
<dbReference type="GO" id="GO:0051059">
    <property type="term" value="F:NF-kappaB binding"/>
    <property type="evidence" value="ECO:0007669"/>
    <property type="project" value="TreeGrafter"/>
</dbReference>
<dbReference type="PANTHER" id="PTHR46680">
    <property type="entry name" value="NF-KAPPA-B INHIBITOR ALPHA"/>
    <property type="match status" value="1"/>
</dbReference>
<evidence type="ECO:0000256" key="2">
    <source>
        <dbReference type="ARBA" id="ARBA00023043"/>
    </source>
</evidence>
<dbReference type="GO" id="GO:0071356">
    <property type="term" value="P:cellular response to tumor necrosis factor"/>
    <property type="evidence" value="ECO:0007669"/>
    <property type="project" value="TreeGrafter"/>
</dbReference>
<dbReference type="PROSITE" id="PS50297">
    <property type="entry name" value="ANK_REP_REGION"/>
    <property type="match status" value="4"/>
</dbReference>
<feature type="repeat" description="ANK" evidence="3">
    <location>
        <begin position="217"/>
        <end position="239"/>
    </location>
</feature>
<dbReference type="EMBL" id="JAIWYP010000003">
    <property type="protein sequence ID" value="KAH3848173.1"/>
    <property type="molecule type" value="Genomic_DNA"/>
</dbReference>
<evidence type="ECO:0000256" key="3">
    <source>
        <dbReference type="PROSITE-ProRule" id="PRU00023"/>
    </source>
</evidence>
<evidence type="ECO:0000256" key="4">
    <source>
        <dbReference type="SAM" id="MobiDB-lite"/>
    </source>
</evidence>
<feature type="region of interest" description="Disordered" evidence="4">
    <location>
        <begin position="363"/>
        <end position="388"/>
    </location>
</feature>
<proteinExistence type="predicted"/>
<feature type="repeat" description="ANK" evidence="3">
    <location>
        <begin position="302"/>
        <end position="335"/>
    </location>
</feature>
<dbReference type="PANTHER" id="PTHR46680:SF3">
    <property type="entry name" value="NF-KAPPA-B INHIBITOR CACTUS"/>
    <property type="match status" value="1"/>
</dbReference>
<keyword evidence="1" id="KW-0677">Repeat</keyword>
<dbReference type="SMART" id="SM00248">
    <property type="entry name" value="ANK"/>
    <property type="match status" value="5"/>
</dbReference>
<keyword evidence="2 3" id="KW-0040">ANK repeat</keyword>
<name>A0A9D4QZ33_DREPO</name>
<dbReference type="SUPFAM" id="SSF48403">
    <property type="entry name" value="Ankyrin repeat"/>
    <property type="match status" value="1"/>
</dbReference>
<keyword evidence="6" id="KW-1185">Reference proteome</keyword>
<feature type="repeat" description="ANK" evidence="3">
    <location>
        <begin position="184"/>
        <end position="216"/>
    </location>
</feature>
<dbReference type="PROSITE" id="PS50088">
    <property type="entry name" value="ANK_REPEAT"/>
    <property type="match status" value="4"/>
</dbReference>
<evidence type="ECO:0000313" key="6">
    <source>
        <dbReference type="Proteomes" id="UP000828390"/>
    </source>
</evidence>
<reference evidence="5" key="2">
    <citation type="submission" date="2020-11" db="EMBL/GenBank/DDBJ databases">
        <authorList>
            <person name="McCartney M.A."/>
            <person name="Auch B."/>
            <person name="Kono T."/>
            <person name="Mallez S."/>
            <person name="Becker A."/>
            <person name="Gohl D.M."/>
            <person name="Silverstein K.A.T."/>
            <person name="Koren S."/>
            <person name="Bechman K.B."/>
            <person name="Herman A."/>
            <person name="Abrahante J.E."/>
            <person name="Garbe J."/>
        </authorList>
    </citation>
    <scope>NUCLEOTIDE SEQUENCE</scope>
    <source>
        <strain evidence="5">Duluth1</strain>
        <tissue evidence="5">Whole animal</tissue>
    </source>
</reference>
<dbReference type="Gene3D" id="1.25.40.20">
    <property type="entry name" value="Ankyrin repeat-containing domain"/>
    <property type="match status" value="1"/>
</dbReference>
<protein>
    <submittedName>
        <fullName evidence="5">Uncharacterized protein</fullName>
    </submittedName>
</protein>
<dbReference type="Pfam" id="PF12796">
    <property type="entry name" value="Ank_2"/>
    <property type="match status" value="2"/>
</dbReference>
<feature type="compositionally biased region" description="Acidic residues" evidence="4">
    <location>
        <begin position="365"/>
        <end position="378"/>
    </location>
</feature>
<evidence type="ECO:0000256" key="1">
    <source>
        <dbReference type="ARBA" id="ARBA00022737"/>
    </source>
</evidence>